<dbReference type="EMBL" id="UGNV01000001">
    <property type="protein sequence ID" value="STX28539.1"/>
    <property type="molecule type" value="Genomic_DNA"/>
</dbReference>
<sequence length="238" mass="26740">MPLIKLSADGAPISKIKKSGTYHSTAIALSKKARANAINVDISEVGILENNHNGCLWTESLQSCFPVVFKFKNGDIGLFHGMCVVLDRIKDLLERDDLEEIQLFEKGHVLNSGKVKQFTENLIQYYQDTNRKQPIINIQKQDHISPYGVVVCYKSSNNKPIIIIGQSSNAGNRLVERLTECTNKEDIIRPYEFEDAAERFKNAPAADRNLFFKSGQENRQALAIELQATKNKPSCTIL</sequence>
<accession>A0A378I049</accession>
<gene>
    <name evidence="1" type="ORF">NCTC13315_01069</name>
</gene>
<evidence type="ECO:0000313" key="1">
    <source>
        <dbReference type="EMBL" id="STX28539.1"/>
    </source>
</evidence>
<dbReference type="RefSeq" id="WP_115302279.1">
    <property type="nucleotide sequence ID" value="NZ_CAAAHO010000001.1"/>
</dbReference>
<name>A0A378I049_9GAMM</name>
<protein>
    <submittedName>
        <fullName evidence="1">Uncharacterized protein</fullName>
    </submittedName>
</protein>
<dbReference type="Proteomes" id="UP000254968">
    <property type="component" value="Unassembled WGS sequence"/>
</dbReference>
<evidence type="ECO:0000313" key="2">
    <source>
        <dbReference type="Proteomes" id="UP000254968"/>
    </source>
</evidence>
<organism evidence="1 2">
    <name type="scientific">Legionella beliardensis</name>
    <dbReference type="NCBI Taxonomy" id="91822"/>
    <lineage>
        <taxon>Bacteria</taxon>
        <taxon>Pseudomonadati</taxon>
        <taxon>Pseudomonadota</taxon>
        <taxon>Gammaproteobacteria</taxon>
        <taxon>Legionellales</taxon>
        <taxon>Legionellaceae</taxon>
        <taxon>Legionella</taxon>
    </lineage>
</organism>
<keyword evidence="2" id="KW-1185">Reference proteome</keyword>
<proteinExistence type="predicted"/>
<dbReference type="AlphaFoldDB" id="A0A378I049"/>
<dbReference type="OrthoDB" id="5641543at2"/>
<reference evidence="1 2" key="1">
    <citation type="submission" date="2018-06" db="EMBL/GenBank/DDBJ databases">
        <authorList>
            <consortium name="Pathogen Informatics"/>
            <person name="Doyle S."/>
        </authorList>
    </citation>
    <scope>NUCLEOTIDE SEQUENCE [LARGE SCALE GENOMIC DNA]</scope>
    <source>
        <strain evidence="1 2">NCTC13315</strain>
    </source>
</reference>